<dbReference type="InterPro" id="IPR036291">
    <property type="entry name" value="NAD(P)-bd_dom_sf"/>
</dbReference>
<gene>
    <name evidence="5" type="ORF">EXIGLDRAFT_832589</name>
</gene>
<dbReference type="Gene3D" id="3.40.50.720">
    <property type="entry name" value="NAD(P)-binding Rossmann-like Domain"/>
    <property type="match status" value="1"/>
</dbReference>
<dbReference type="PANTHER" id="PTHR44169">
    <property type="entry name" value="NADPH-DEPENDENT 1-ACYLDIHYDROXYACETONE PHOSPHATE REDUCTASE"/>
    <property type="match status" value="1"/>
</dbReference>
<dbReference type="InterPro" id="IPR020904">
    <property type="entry name" value="Sc_DH/Rdtase_CS"/>
</dbReference>
<dbReference type="GO" id="GO:0005783">
    <property type="term" value="C:endoplasmic reticulum"/>
    <property type="evidence" value="ECO:0007669"/>
    <property type="project" value="TreeGrafter"/>
</dbReference>
<dbReference type="InterPro" id="IPR002347">
    <property type="entry name" value="SDR_fam"/>
</dbReference>
<organism evidence="5 6">
    <name type="scientific">Exidia glandulosa HHB12029</name>
    <dbReference type="NCBI Taxonomy" id="1314781"/>
    <lineage>
        <taxon>Eukaryota</taxon>
        <taxon>Fungi</taxon>
        <taxon>Dikarya</taxon>
        <taxon>Basidiomycota</taxon>
        <taxon>Agaricomycotina</taxon>
        <taxon>Agaricomycetes</taxon>
        <taxon>Auriculariales</taxon>
        <taxon>Exidiaceae</taxon>
        <taxon>Exidia</taxon>
    </lineage>
</organism>
<dbReference type="EMBL" id="KV425925">
    <property type="protein sequence ID" value="KZV97840.1"/>
    <property type="molecule type" value="Genomic_DNA"/>
</dbReference>
<dbReference type="Proteomes" id="UP000077266">
    <property type="component" value="Unassembled WGS sequence"/>
</dbReference>
<dbReference type="GO" id="GO:0000140">
    <property type="term" value="F:acylglycerone-phosphate reductase (NADP+) activity"/>
    <property type="evidence" value="ECO:0007669"/>
    <property type="project" value="TreeGrafter"/>
</dbReference>
<evidence type="ECO:0000256" key="2">
    <source>
        <dbReference type="ARBA" id="ARBA00022857"/>
    </source>
</evidence>
<evidence type="ECO:0000256" key="3">
    <source>
        <dbReference type="ARBA" id="ARBA00023002"/>
    </source>
</evidence>
<dbReference type="GO" id="GO:0004806">
    <property type="term" value="F:triacylglycerol lipase activity"/>
    <property type="evidence" value="ECO:0007669"/>
    <property type="project" value="TreeGrafter"/>
</dbReference>
<dbReference type="PRINTS" id="PR00080">
    <property type="entry name" value="SDRFAMILY"/>
</dbReference>
<evidence type="ECO:0000313" key="5">
    <source>
        <dbReference type="EMBL" id="KZV97840.1"/>
    </source>
</evidence>
<evidence type="ECO:0000256" key="4">
    <source>
        <dbReference type="RuleBase" id="RU000363"/>
    </source>
</evidence>
<dbReference type="STRING" id="1314781.A0A165LH83"/>
<accession>A0A165LH83</accession>
<dbReference type="PANTHER" id="PTHR44169:SF6">
    <property type="entry name" value="NADPH-DEPENDENT 1-ACYLDIHYDROXYACETONE PHOSPHATE REDUCTASE"/>
    <property type="match status" value="1"/>
</dbReference>
<dbReference type="SUPFAM" id="SSF51735">
    <property type="entry name" value="NAD(P)-binding Rossmann-fold domains"/>
    <property type="match status" value="1"/>
</dbReference>
<dbReference type="FunCoup" id="A0A165LH83">
    <property type="interactions" value="148"/>
</dbReference>
<comment type="similarity">
    <text evidence="1 4">Belongs to the short-chain dehydrogenases/reductases (SDR) family.</text>
</comment>
<evidence type="ECO:0000313" key="6">
    <source>
        <dbReference type="Proteomes" id="UP000077266"/>
    </source>
</evidence>
<dbReference type="GO" id="GO:0019433">
    <property type="term" value="P:triglyceride catabolic process"/>
    <property type="evidence" value="ECO:0007669"/>
    <property type="project" value="TreeGrafter"/>
</dbReference>
<dbReference type="FunFam" id="3.40.50.720:FF:000261">
    <property type="entry name" value="NADPH-dependent 1-acyldihydroxyacetone phosphate reductase"/>
    <property type="match status" value="1"/>
</dbReference>
<dbReference type="Pfam" id="PF00106">
    <property type="entry name" value="adh_short"/>
    <property type="match status" value="1"/>
</dbReference>
<evidence type="ECO:0000256" key="1">
    <source>
        <dbReference type="ARBA" id="ARBA00006484"/>
    </source>
</evidence>
<dbReference type="PROSITE" id="PS00061">
    <property type="entry name" value="ADH_SHORT"/>
    <property type="match status" value="1"/>
</dbReference>
<keyword evidence="6" id="KW-1185">Reference proteome</keyword>
<keyword evidence="3" id="KW-0560">Oxidoreductase</keyword>
<dbReference type="InParanoid" id="A0A165LH83"/>
<reference evidence="5 6" key="1">
    <citation type="journal article" date="2016" name="Mol. Biol. Evol.">
        <title>Comparative Genomics of Early-Diverging Mushroom-Forming Fungi Provides Insights into the Origins of Lignocellulose Decay Capabilities.</title>
        <authorList>
            <person name="Nagy L.G."/>
            <person name="Riley R."/>
            <person name="Tritt A."/>
            <person name="Adam C."/>
            <person name="Daum C."/>
            <person name="Floudas D."/>
            <person name="Sun H."/>
            <person name="Yadav J.S."/>
            <person name="Pangilinan J."/>
            <person name="Larsson K.H."/>
            <person name="Matsuura K."/>
            <person name="Barry K."/>
            <person name="Labutti K."/>
            <person name="Kuo R."/>
            <person name="Ohm R.A."/>
            <person name="Bhattacharya S.S."/>
            <person name="Shirouzu T."/>
            <person name="Yoshinaga Y."/>
            <person name="Martin F.M."/>
            <person name="Grigoriev I.V."/>
            <person name="Hibbett D.S."/>
        </authorList>
    </citation>
    <scope>NUCLEOTIDE SEQUENCE [LARGE SCALE GENOMIC DNA]</scope>
    <source>
        <strain evidence="5 6">HHB12029</strain>
    </source>
</reference>
<proteinExistence type="inferred from homology"/>
<dbReference type="PRINTS" id="PR00081">
    <property type="entry name" value="GDHRDH"/>
</dbReference>
<protein>
    <submittedName>
        <fullName evidence="5">NAD(P)-binding protein</fullName>
    </submittedName>
</protein>
<sequence length="290" mass="31365">MPAQKTVLITGCSPGGIGHALALEFHAKGCRVFATGRNVDKLADLQAKGIETFALDVTSDASVKAAVAKVGELTGGTLDILFNNARERFSYYAAATDVDIDEVRGVFETNLFGVMRMVRHFAPLLVAAKGKIVNVGSVSGIIPYAFGSPYNATKAALHSYGDTLRVEMAPFGVDVITVVTGGVTSNVSENAVSRGKEVPEGSLYEPIADVISRKRMNRSRAGAMPTAVYARKVVATVLRRSPTWYWLGELALSTWFIATFLPRKTFDFFISRAVGLNELTKLLRQRQKAQ</sequence>
<dbReference type="CDD" id="cd05374">
    <property type="entry name" value="17beta-HSD-like_SDR_c"/>
    <property type="match status" value="1"/>
</dbReference>
<dbReference type="AlphaFoldDB" id="A0A165LH83"/>
<name>A0A165LH83_EXIGL</name>
<dbReference type="GO" id="GO:0006654">
    <property type="term" value="P:phosphatidic acid biosynthetic process"/>
    <property type="evidence" value="ECO:0007669"/>
    <property type="project" value="TreeGrafter"/>
</dbReference>
<keyword evidence="2" id="KW-0521">NADP</keyword>
<dbReference type="OrthoDB" id="2102561at2759"/>
<dbReference type="GO" id="GO:0005811">
    <property type="term" value="C:lipid droplet"/>
    <property type="evidence" value="ECO:0007669"/>
    <property type="project" value="TreeGrafter"/>
</dbReference>